<reference evidence="10" key="2">
    <citation type="submission" date="2020-09" db="EMBL/GenBank/DDBJ databases">
        <authorList>
            <person name="Sun Q."/>
            <person name="Zhou Y."/>
        </authorList>
    </citation>
    <scope>NUCLEOTIDE SEQUENCE</scope>
    <source>
        <strain evidence="10">CGMCC 1.12195</strain>
    </source>
</reference>
<dbReference type="GO" id="GO:0004560">
    <property type="term" value="F:alpha-L-fucosidase activity"/>
    <property type="evidence" value="ECO:0007669"/>
    <property type="project" value="InterPro"/>
</dbReference>
<dbReference type="Gene3D" id="3.20.20.80">
    <property type="entry name" value="Glycosidases"/>
    <property type="match status" value="1"/>
</dbReference>
<evidence type="ECO:0000313" key="10">
    <source>
        <dbReference type="EMBL" id="GGH02945.1"/>
    </source>
</evidence>
<dbReference type="PANTHER" id="PTHR10030:SF37">
    <property type="entry name" value="ALPHA-L-FUCOSIDASE-RELATED"/>
    <property type="match status" value="1"/>
</dbReference>
<gene>
    <name evidence="10" type="ORF">GCM10007415_43860</name>
</gene>
<dbReference type="InterPro" id="IPR057739">
    <property type="entry name" value="Glyco_hydro_29_N"/>
</dbReference>
<dbReference type="InterPro" id="IPR016286">
    <property type="entry name" value="FUC_metazoa-typ"/>
</dbReference>
<dbReference type="Pfam" id="PF16757">
    <property type="entry name" value="Fucosidase_C"/>
    <property type="match status" value="1"/>
</dbReference>
<evidence type="ECO:0000256" key="4">
    <source>
        <dbReference type="ARBA" id="ARBA00022729"/>
    </source>
</evidence>
<name>A0A917I121_9SPHI</name>
<protein>
    <recommendedName>
        <fullName evidence="3">alpha-L-fucosidase</fullName>
        <ecNumber evidence="3">3.2.1.51</ecNumber>
    </recommendedName>
</protein>
<dbReference type="PANTHER" id="PTHR10030">
    <property type="entry name" value="ALPHA-L-FUCOSIDASE"/>
    <property type="match status" value="1"/>
</dbReference>
<dbReference type="Gene3D" id="2.60.40.1180">
    <property type="entry name" value="Golgi alpha-mannosidase II"/>
    <property type="match status" value="1"/>
</dbReference>
<keyword evidence="11" id="KW-1185">Reference proteome</keyword>
<accession>A0A917I121</accession>
<evidence type="ECO:0000256" key="1">
    <source>
        <dbReference type="ARBA" id="ARBA00004071"/>
    </source>
</evidence>
<feature type="site" description="May be important for catalysis" evidence="7">
    <location>
        <position position="305"/>
    </location>
</feature>
<dbReference type="SMART" id="SM00812">
    <property type="entry name" value="Alpha_L_fucos"/>
    <property type="match status" value="1"/>
</dbReference>
<organism evidence="10 11">
    <name type="scientific">Parapedobacter pyrenivorans</name>
    <dbReference type="NCBI Taxonomy" id="1305674"/>
    <lineage>
        <taxon>Bacteria</taxon>
        <taxon>Pseudomonadati</taxon>
        <taxon>Bacteroidota</taxon>
        <taxon>Sphingobacteriia</taxon>
        <taxon>Sphingobacteriales</taxon>
        <taxon>Sphingobacteriaceae</taxon>
        <taxon>Parapedobacter</taxon>
    </lineage>
</organism>
<dbReference type="GO" id="GO:0016139">
    <property type="term" value="P:glycoside catabolic process"/>
    <property type="evidence" value="ECO:0007669"/>
    <property type="project" value="TreeGrafter"/>
</dbReference>
<evidence type="ECO:0000256" key="6">
    <source>
        <dbReference type="ARBA" id="ARBA00023295"/>
    </source>
</evidence>
<evidence type="ECO:0000256" key="5">
    <source>
        <dbReference type="ARBA" id="ARBA00022801"/>
    </source>
</evidence>
<keyword evidence="4" id="KW-0732">Signal</keyword>
<dbReference type="EC" id="3.2.1.51" evidence="3"/>
<feature type="domain" description="Glycoside hydrolase family 29 N-terminal" evidence="8">
    <location>
        <begin position="9"/>
        <end position="372"/>
    </location>
</feature>
<dbReference type="GO" id="GO:0005764">
    <property type="term" value="C:lysosome"/>
    <property type="evidence" value="ECO:0007669"/>
    <property type="project" value="TreeGrafter"/>
</dbReference>
<evidence type="ECO:0000313" key="11">
    <source>
        <dbReference type="Proteomes" id="UP000660862"/>
    </source>
</evidence>
<comment type="caution">
    <text evidence="10">The sequence shown here is derived from an EMBL/GenBank/DDBJ whole genome shotgun (WGS) entry which is preliminary data.</text>
</comment>
<comment type="similarity">
    <text evidence="2">Belongs to the glycosyl hydrolase 29 family.</text>
</comment>
<evidence type="ECO:0000256" key="7">
    <source>
        <dbReference type="PIRSR" id="PIRSR001092-1"/>
    </source>
</evidence>
<comment type="function">
    <text evidence="1">Alpha-L-fucosidase is responsible for hydrolyzing the alpha-1,6-linked fucose joined to the reducing-end N-acetylglucosamine of the carbohydrate moieties of glycoproteins.</text>
</comment>
<evidence type="ECO:0000259" key="8">
    <source>
        <dbReference type="Pfam" id="PF01120"/>
    </source>
</evidence>
<dbReference type="EMBL" id="BMER01000006">
    <property type="protein sequence ID" value="GGH02945.1"/>
    <property type="molecule type" value="Genomic_DNA"/>
</dbReference>
<dbReference type="GO" id="GO:0006004">
    <property type="term" value="P:fucose metabolic process"/>
    <property type="evidence" value="ECO:0007669"/>
    <property type="project" value="InterPro"/>
</dbReference>
<proteinExistence type="inferred from homology"/>
<dbReference type="InterPro" id="IPR013780">
    <property type="entry name" value="Glyco_hydro_b"/>
</dbReference>
<dbReference type="Pfam" id="PF01120">
    <property type="entry name" value="Alpha_L_fucos"/>
    <property type="match status" value="1"/>
</dbReference>
<evidence type="ECO:0000259" key="9">
    <source>
        <dbReference type="Pfam" id="PF16757"/>
    </source>
</evidence>
<dbReference type="InterPro" id="IPR000933">
    <property type="entry name" value="Glyco_hydro_29"/>
</dbReference>
<feature type="domain" description="Alpha-L-fucosidase C-terminal" evidence="9">
    <location>
        <begin position="384"/>
        <end position="470"/>
    </location>
</feature>
<dbReference type="SUPFAM" id="SSF51445">
    <property type="entry name" value="(Trans)glycosidases"/>
    <property type="match status" value="1"/>
</dbReference>
<dbReference type="InterPro" id="IPR031919">
    <property type="entry name" value="Fucosidase_C"/>
</dbReference>
<sequence length="472" mass="54153">MLCCLPLLSTAQHHNVSAGYVPPSDPLVQQNLAEWQDLKFGLFMHWGTYSQWGIVESWSLCPEDEGWTVRRGPHAENYFDYVKAYENLQTTFNPVLFNPEKWAEAAKQAGMKYVVFTTKHHDGFAMFDTKYSDYKITDPKTPFSKHPKANVAKEVFSAFRTDGFKIGAYFSKPDWHADDYWWPYFPPKDRNVNYDPVNYPERWENFKNFTYNQIEELMTSYGKMDILWLDGGWVRPFATIDTTVEWQRTIKVEQDIDMARIAKMARGHQPGLLVVDRTVPGEFENYVTPEQQVPSEPLDIPWESCLTMGNSWSYVPNDTYKPARQIIHTLVKIVSRGGNYLLNIGPSPEGDWDPDAYDRLKAVGEWMAINGEGIYSTRTIEPYAQDNIYYTQHKNGQTSYAFLLSGSDSDAIQLPSTIQLALPNGTPVKRVEILGLGKVKFKIKENTLEITVPDSVRTHADLHYAAVIKLSH</sequence>
<dbReference type="Proteomes" id="UP000660862">
    <property type="component" value="Unassembled WGS sequence"/>
</dbReference>
<evidence type="ECO:0000256" key="3">
    <source>
        <dbReference type="ARBA" id="ARBA00012662"/>
    </source>
</evidence>
<evidence type="ECO:0000256" key="2">
    <source>
        <dbReference type="ARBA" id="ARBA00007951"/>
    </source>
</evidence>
<keyword evidence="6" id="KW-0326">Glycosidase</keyword>
<reference evidence="10" key="1">
    <citation type="journal article" date="2014" name="Int. J. Syst. Evol. Microbiol.">
        <title>Complete genome sequence of Corynebacterium casei LMG S-19264T (=DSM 44701T), isolated from a smear-ripened cheese.</title>
        <authorList>
            <consortium name="US DOE Joint Genome Institute (JGI-PGF)"/>
            <person name="Walter F."/>
            <person name="Albersmeier A."/>
            <person name="Kalinowski J."/>
            <person name="Ruckert C."/>
        </authorList>
    </citation>
    <scope>NUCLEOTIDE SEQUENCE</scope>
    <source>
        <strain evidence="10">CGMCC 1.12195</strain>
    </source>
</reference>
<dbReference type="InterPro" id="IPR017853">
    <property type="entry name" value="GH"/>
</dbReference>
<dbReference type="PIRSF" id="PIRSF001092">
    <property type="entry name" value="Alpha-L-fucosidase"/>
    <property type="match status" value="1"/>
</dbReference>
<dbReference type="AlphaFoldDB" id="A0A917I121"/>
<keyword evidence="5" id="KW-0378">Hydrolase</keyword>